<comment type="caution">
    <text evidence="1">The sequence shown here is derived from an EMBL/GenBank/DDBJ whole genome shotgun (WGS) entry which is preliminary data.</text>
</comment>
<sequence length="154" mass="16940">MKQSVVGRYSDALDAQVELAQFWSSPKGETLLEGLARGGKLSDEQAKITKAFILPPLVKGETFYWSLPICQLIFTAAESIPTTWTLTSESVDTLCGFAWLATPFPGAIRPIRAVTWMPITHFESGLRAVIPPPYQYNPLLDDSRASGLAITFFS</sequence>
<dbReference type="AlphaFoldDB" id="X1QZI8"/>
<accession>X1QZI8</accession>
<evidence type="ECO:0000313" key="1">
    <source>
        <dbReference type="EMBL" id="GAI73693.1"/>
    </source>
</evidence>
<reference evidence="1" key="1">
    <citation type="journal article" date="2014" name="Front. Microbiol.">
        <title>High frequency of phylogenetically diverse reductive dehalogenase-homologous genes in deep subseafloor sedimentary metagenomes.</title>
        <authorList>
            <person name="Kawai M."/>
            <person name="Futagami T."/>
            <person name="Toyoda A."/>
            <person name="Takaki Y."/>
            <person name="Nishi S."/>
            <person name="Hori S."/>
            <person name="Arai W."/>
            <person name="Tsubouchi T."/>
            <person name="Morono Y."/>
            <person name="Uchiyama I."/>
            <person name="Ito T."/>
            <person name="Fujiyama A."/>
            <person name="Inagaki F."/>
            <person name="Takami H."/>
        </authorList>
    </citation>
    <scope>NUCLEOTIDE SEQUENCE</scope>
    <source>
        <strain evidence="1">Expedition CK06-06</strain>
    </source>
</reference>
<protein>
    <submittedName>
        <fullName evidence="1">Uncharacterized protein</fullName>
    </submittedName>
</protein>
<feature type="non-terminal residue" evidence="1">
    <location>
        <position position="154"/>
    </location>
</feature>
<organism evidence="1">
    <name type="scientific">marine sediment metagenome</name>
    <dbReference type="NCBI Taxonomy" id="412755"/>
    <lineage>
        <taxon>unclassified sequences</taxon>
        <taxon>metagenomes</taxon>
        <taxon>ecological metagenomes</taxon>
    </lineage>
</organism>
<name>X1QZI8_9ZZZZ</name>
<proteinExistence type="predicted"/>
<dbReference type="EMBL" id="BARW01010168">
    <property type="protein sequence ID" value="GAI73693.1"/>
    <property type="molecule type" value="Genomic_DNA"/>
</dbReference>
<gene>
    <name evidence="1" type="ORF">S12H4_20147</name>
</gene>